<evidence type="ECO:0000259" key="14">
    <source>
        <dbReference type="PROSITE" id="PS51285"/>
    </source>
</evidence>
<accession>A0A078A9S1</accession>
<comment type="catalytic activity">
    <reaction evidence="9">
        <text>L-threonyl-[protein] + ATP = O-phospho-L-threonyl-[protein] + ADP + H(+)</text>
        <dbReference type="Rhea" id="RHEA:46608"/>
        <dbReference type="Rhea" id="RHEA-COMP:11060"/>
        <dbReference type="Rhea" id="RHEA-COMP:11605"/>
        <dbReference type="ChEBI" id="CHEBI:15378"/>
        <dbReference type="ChEBI" id="CHEBI:30013"/>
        <dbReference type="ChEBI" id="CHEBI:30616"/>
        <dbReference type="ChEBI" id="CHEBI:61977"/>
        <dbReference type="ChEBI" id="CHEBI:456216"/>
        <dbReference type="EC" id="2.7.11.1"/>
    </reaction>
</comment>
<dbReference type="InterPro" id="IPR008271">
    <property type="entry name" value="Ser/Thr_kinase_AS"/>
</dbReference>
<comment type="similarity">
    <text evidence="1">Belongs to the protein kinase superfamily. AGC Ser/Thr protein kinase family.</text>
</comment>
<feature type="compositionally biased region" description="Basic and acidic residues" evidence="12">
    <location>
        <begin position="727"/>
        <end position="737"/>
    </location>
</feature>
<dbReference type="CDD" id="cd05123">
    <property type="entry name" value="STKc_AGC"/>
    <property type="match status" value="1"/>
</dbReference>
<dbReference type="Gene3D" id="3.30.200.20">
    <property type="entry name" value="Phosphorylase Kinase, domain 1"/>
    <property type="match status" value="1"/>
</dbReference>
<dbReference type="PROSITE" id="PS51285">
    <property type="entry name" value="AGC_KINASE_CTER"/>
    <property type="match status" value="1"/>
</dbReference>
<evidence type="ECO:0000256" key="12">
    <source>
        <dbReference type="SAM" id="MobiDB-lite"/>
    </source>
</evidence>
<dbReference type="FunFam" id="3.30.200.20:FF:000524">
    <property type="entry name" value="Non-specific serine/threonine protein kinase"/>
    <property type="match status" value="1"/>
</dbReference>
<dbReference type="Proteomes" id="UP000039865">
    <property type="component" value="Unassembled WGS sequence"/>
</dbReference>
<keyword evidence="4" id="KW-0597">Phosphoprotein</keyword>
<evidence type="ECO:0000256" key="10">
    <source>
        <dbReference type="ARBA" id="ARBA00048679"/>
    </source>
</evidence>
<evidence type="ECO:0000313" key="15">
    <source>
        <dbReference type="EMBL" id="CDW79020.1"/>
    </source>
</evidence>
<dbReference type="FunFam" id="1.10.510.10:FF:000008">
    <property type="entry name" value="Non-specific serine/threonine protein kinase"/>
    <property type="match status" value="1"/>
</dbReference>
<comment type="catalytic activity">
    <reaction evidence="10">
        <text>L-seryl-[protein] + ATP = O-phospho-L-seryl-[protein] + ADP + H(+)</text>
        <dbReference type="Rhea" id="RHEA:17989"/>
        <dbReference type="Rhea" id="RHEA-COMP:9863"/>
        <dbReference type="Rhea" id="RHEA-COMP:11604"/>
        <dbReference type="ChEBI" id="CHEBI:15378"/>
        <dbReference type="ChEBI" id="CHEBI:29999"/>
        <dbReference type="ChEBI" id="CHEBI:30616"/>
        <dbReference type="ChEBI" id="CHEBI:83421"/>
        <dbReference type="ChEBI" id="CHEBI:456216"/>
        <dbReference type="EC" id="2.7.11.1"/>
    </reaction>
</comment>
<keyword evidence="7 15" id="KW-0418">Kinase</keyword>
<feature type="binding site" evidence="11">
    <location>
        <position position="193"/>
    </location>
    <ligand>
        <name>ATP</name>
        <dbReference type="ChEBI" id="CHEBI:30616"/>
    </ligand>
</feature>
<keyword evidence="5" id="KW-0808">Transferase</keyword>
<sequence length="1173" mass="134353">MKALTGAGLHGYIPNMTLKSVRVLVDQNIQFDVELVSDSLTCGWLISEVTRLYTELLKENNKLVAQFQKKEKDFHQIIQNSRRQQLNFKQGQKGSAFGVSGNGLQKEKKKLIVALKTYDQNENIDHWLTMYDRNLTPIQDGEVLITVFAKLAANKRKSISAGDFELVKVIGRGGFSRVLLARKKDTGRLYAMKILKKSKIIREKKIKPILSERAVLEQLDHPFIVKLHWAFQSKEELFFVMDICTGGEIFFHLNNFKRFPEQLAKFYFIEILLGLEYLHHKDIVYRDIKPENILIDIEGHVKIADFGLAKYIPRREKSYSFCGSPEYMCPEMLRGRGHDKQLDYYCLGALLYEMLTGLPPYYSKDTNEMYHRILNDQLIFPDYLNRNHPVIDLMIGLLAKDPNQRIREIEEIKEHPWLKDTKWKKYLRKEITPPFVPSMRESNFDPEFNDLPVDFDELKLRQNTERRQSYYYESTVQSKNCTENSFYFNNPNPVMGAVNNQGDGDSSNGGGTTTFILNTNQALFNNFFAHPGDDIKDIYNDSSGTNNNSKNNSIQNIKQQARPNTQNQQMNNQSQNSKTEVDDSDIFKNFSFYDSPIEENEIMEQIKRCCIRIGQLPQHLYSTNPTGNHLTSNAYQNQLNQNLQKLSSQMSQWMSSQKRLICEEQEDEEESNQQQKSSQNNEAEEGPVQLHALQSESSNSICLDQHDIALDTVVNSKHSVYYQGVKKTHESPKKLGPRESSNTEKAIPTKRNLYQDAAKKKKAENPYQINGHQQIIDDFTNVVGSFSSKSIDTYDESNQSVAQELNTNESIAMQNYTIANMKQKGQTPLNHKLMNSDEVQQEINQIVPKISHNYKKSMVNPKQIRPSLEIQLPDQDPDIMYQSRIKKDTTTHKTAAFLPNQIASPSTVVKKNPNFGSKNGINLHQHSNTHSGGDKTSPNYKQSIKNSFNNNNIEGLKLRLNQSPQTLQKPSDFNSQLSQGTYQQLTSSTGYATYSTLQTNSANKFQTPDQNDIIKSSYDNDRQTGKKSFLHDSVQQLNKQYQNMINGNSNFQEEMNEKSPLEKQKVTNAKRTTAKFRSMDLTSQSLNRINGKFNGEGSDRGGYNPMPKSKKQQEILADLKEASLEGGNSISLSPQRSMMPELQPNPGNKIQTLKKTRVQQSKQQKNIKMKLGL</sequence>
<evidence type="ECO:0000256" key="11">
    <source>
        <dbReference type="PROSITE-ProRule" id="PRU10141"/>
    </source>
</evidence>
<evidence type="ECO:0000256" key="3">
    <source>
        <dbReference type="ARBA" id="ARBA00022527"/>
    </source>
</evidence>
<dbReference type="InterPro" id="IPR000961">
    <property type="entry name" value="AGC-kinase_C"/>
</dbReference>
<dbReference type="EMBL" id="CCKQ01007623">
    <property type="protein sequence ID" value="CDW79020.1"/>
    <property type="molecule type" value="Genomic_DNA"/>
</dbReference>
<evidence type="ECO:0000256" key="7">
    <source>
        <dbReference type="ARBA" id="ARBA00022777"/>
    </source>
</evidence>
<proteinExistence type="inferred from homology"/>
<dbReference type="SUPFAM" id="SSF56112">
    <property type="entry name" value="Protein kinase-like (PK-like)"/>
    <property type="match status" value="1"/>
</dbReference>
<feature type="region of interest" description="Disordered" evidence="12">
    <location>
        <begin position="657"/>
        <end position="686"/>
    </location>
</feature>
<evidence type="ECO:0000256" key="5">
    <source>
        <dbReference type="ARBA" id="ARBA00022679"/>
    </source>
</evidence>
<feature type="compositionally biased region" description="Low complexity" evidence="12">
    <location>
        <begin position="672"/>
        <end position="681"/>
    </location>
</feature>
<dbReference type="InterPro" id="IPR000719">
    <property type="entry name" value="Prot_kinase_dom"/>
</dbReference>
<keyword evidence="3" id="KW-0723">Serine/threonine-protein kinase</keyword>
<dbReference type="AlphaFoldDB" id="A0A078A9S1"/>
<evidence type="ECO:0000313" key="16">
    <source>
        <dbReference type="Proteomes" id="UP000039865"/>
    </source>
</evidence>
<dbReference type="PROSITE" id="PS00108">
    <property type="entry name" value="PROTEIN_KINASE_ST"/>
    <property type="match status" value="1"/>
</dbReference>
<keyword evidence="8 11" id="KW-0067">ATP-binding</keyword>
<feature type="domain" description="Protein kinase" evidence="13">
    <location>
        <begin position="164"/>
        <end position="418"/>
    </location>
</feature>
<name>A0A078A9S1_STYLE</name>
<dbReference type="PANTHER" id="PTHR24351">
    <property type="entry name" value="RIBOSOMAL PROTEIN S6 KINASE"/>
    <property type="match status" value="1"/>
</dbReference>
<dbReference type="Pfam" id="PF00069">
    <property type="entry name" value="Pkinase"/>
    <property type="match status" value="1"/>
</dbReference>
<evidence type="ECO:0000256" key="9">
    <source>
        <dbReference type="ARBA" id="ARBA00047899"/>
    </source>
</evidence>
<dbReference type="Gene3D" id="1.10.510.10">
    <property type="entry name" value="Transferase(Phosphotransferase) domain 1"/>
    <property type="match status" value="1"/>
</dbReference>
<feature type="region of interest" description="Disordered" evidence="12">
    <location>
        <begin position="913"/>
        <end position="947"/>
    </location>
</feature>
<dbReference type="GO" id="GO:0004674">
    <property type="term" value="F:protein serine/threonine kinase activity"/>
    <property type="evidence" value="ECO:0007669"/>
    <property type="project" value="UniProtKB-KW"/>
</dbReference>
<keyword evidence="6 11" id="KW-0547">Nucleotide-binding</keyword>
<dbReference type="PROSITE" id="PS00107">
    <property type="entry name" value="PROTEIN_KINASE_ATP"/>
    <property type="match status" value="1"/>
</dbReference>
<feature type="compositionally biased region" description="Low complexity" evidence="12">
    <location>
        <begin position="546"/>
        <end position="576"/>
    </location>
</feature>
<gene>
    <name evidence="15" type="primary">Contig3227.g3457</name>
    <name evidence="15" type="ORF">STYLEM_8005</name>
</gene>
<evidence type="ECO:0000256" key="6">
    <source>
        <dbReference type="ARBA" id="ARBA00022741"/>
    </source>
</evidence>
<organism evidence="15 16">
    <name type="scientific">Stylonychia lemnae</name>
    <name type="common">Ciliate</name>
    <dbReference type="NCBI Taxonomy" id="5949"/>
    <lineage>
        <taxon>Eukaryota</taxon>
        <taxon>Sar</taxon>
        <taxon>Alveolata</taxon>
        <taxon>Ciliophora</taxon>
        <taxon>Intramacronucleata</taxon>
        <taxon>Spirotrichea</taxon>
        <taxon>Stichotrichia</taxon>
        <taxon>Sporadotrichida</taxon>
        <taxon>Oxytrichidae</taxon>
        <taxon>Stylonychinae</taxon>
        <taxon>Stylonychia</taxon>
    </lineage>
</organism>
<feature type="region of interest" description="Disordered" evidence="12">
    <location>
        <begin position="1080"/>
        <end position="1112"/>
    </location>
</feature>
<dbReference type="GO" id="GO:0005524">
    <property type="term" value="F:ATP binding"/>
    <property type="evidence" value="ECO:0007669"/>
    <property type="project" value="UniProtKB-UniRule"/>
</dbReference>
<feature type="region of interest" description="Disordered" evidence="12">
    <location>
        <begin position="1126"/>
        <end position="1148"/>
    </location>
</feature>
<evidence type="ECO:0000256" key="4">
    <source>
        <dbReference type="ARBA" id="ARBA00022553"/>
    </source>
</evidence>
<keyword evidence="16" id="KW-1185">Reference proteome</keyword>
<evidence type="ECO:0000256" key="2">
    <source>
        <dbReference type="ARBA" id="ARBA00012513"/>
    </source>
</evidence>
<dbReference type="EC" id="2.7.11.1" evidence="2"/>
<protein>
    <recommendedName>
        <fullName evidence="2">non-specific serine/threonine protein kinase</fullName>
        <ecNumber evidence="2">2.7.11.1</ecNumber>
    </recommendedName>
</protein>
<dbReference type="InterPro" id="IPR017441">
    <property type="entry name" value="Protein_kinase_ATP_BS"/>
</dbReference>
<dbReference type="PROSITE" id="PS50011">
    <property type="entry name" value="PROTEIN_KINASE_DOM"/>
    <property type="match status" value="1"/>
</dbReference>
<evidence type="ECO:0000256" key="1">
    <source>
        <dbReference type="ARBA" id="ARBA00009903"/>
    </source>
</evidence>
<feature type="region of interest" description="Disordered" evidence="12">
    <location>
        <begin position="539"/>
        <end position="583"/>
    </location>
</feature>
<reference evidence="15 16" key="1">
    <citation type="submission" date="2014-06" db="EMBL/GenBank/DDBJ databases">
        <authorList>
            <person name="Swart Estienne"/>
        </authorList>
    </citation>
    <scope>NUCLEOTIDE SEQUENCE [LARGE SCALE GENOMIC DNA]</scope>
    <source>
        <strain evidence="15 16">130c</strain>
    </source>
</reference>
<dbReference type="InterPro" id="IPR011009">
    <property type="entry name" value="Kinase-like_dom_sf"/>
</dbReference>
<evidence type="ECO:0000256" key="8">
    <source>
        <dbReference type="ARBA" id="ARBA00022840"/>
    </source>
</evidence>
<dbReference type="InterPro" id="IPR045270">
    <property type="entry name" value="STKc_AGC"/>
</dbReference>
<feature type="region of interest" description="Disordered" evidence="12">
    <location>
        <begin position="724"/>
        <end position="750"/>
    </location>
</feature>
<dbReference type="InParanoid" id="A0A078A9S1"/>
<dbReference type="SMART" id="SM00220">
    <property type="entry name" value="S_TKc"/>
    <property type="match status" value="1"/>
</dbReference>
<feature type="domain" description="AGC-kinase C-terminal" evidence="14">
    <location>
        <begin position="419"/>
        <end position="482"/>
    </location>
</feature>
<feature type="compositionally biased region" description="Polar residues" evidence="12">
    <location>
        <begin position="1126"/>
        <end position="1136"/>
    </location>
</feature>
<evidence type="ECO:0000259" key="13">
    <source>
        <dbReference type="PROSITE" id="PS50011"/>
    </source>
</evidence>